<dbReference type="Gene3D" id="3.40.50.1820">
    <property type="entry name" value="alpha/beta hydrolase"/>
    <property type="match status" value="2"/>
</dbReference>
<comment type="caution">
    <text evidence="2">The sequence shown here is derived from an EMBL/GenBank/DDBJ whole genome shotgun (WGS) entry which is preliminary data.</text>
</comment>
<name>F1YJV0_9ACTN</name>
<dbReference type="eggNOG" id="COG2267">
    <property type="taxonomic scope" value="Bacteria"/>
</dbReference>
<reference evidence="2 3" key="1">
    <citation type="journal article" date="2011" name="J. Bacteriol.">
        <title>Draft Genome Sequence of Gordonia neofelifaecis NRRL B-59395, a Cholesterol-Degrading Actinomycete.</title>
        <authorList>
            <person name="Ge F."/>
            <person name="Li W."/>
            <person name="Chen G."/>
            <person name="Liu Y."/>
            <person name="Zhang G."/>
            <person name="Yong B."/>
            <person name="Wang Q."/>
            <person name="Wang N."/>
            <person name="Huang Z."/>
            <person name="Li W."/>
            <person name="Wang J."/>
            <person name="Wu C."/>
            <person name="Xie Q."/>
            <person name="Liu G."/>
        </authorList>
    </citation>
    <scope>NUCLEOTIDE SEQUENCE [LARGE SCALE GENOMIC DNA]</scope>
    <source>
        <strain evidence="2 3">NRRL B-59395</strain>
    </source>
</reference>
<feature type="chain" id="PRO_5039527306" description="Secretory lipase" evidence="1">
    <location>
        <begin position="21"/>
        <end position="390"/>
    </location>
</feature>
<dbReference type="InterPro" id="IPR029058">
    <property type="entry name" value="AB_hydrolase_fold"/>
</dbReference>
<keyword evidence="1" id="KW-0732">Signal</keyword>
<dbReference type="RefSeq" id="WP_009679402.1">
    <property type="nucleotide sequence ID" value="NZ_AEUD01000008.1"/>
</dbReference>
<evidence type="ECO:0000313" key="3">
    <source>
        <dbReference type="Proteomes" id="UP000035065"/>
    </source>
</evidence>
<dbReference type="AlphaFoldDB" id="F1YJV0"/>
<dbReference type="SUPFAM" id="SSF53474">
    <property type="entry name" value="alpha/beta-Hydrolases"/>
    <property type="match status" value="1"/>
</dbReference>
<dbReference type="PANTHER" id="PTHR34853:SF1">
    <property type="entry name" value="LIPASE 5"/>
    <property type="match status" value="1"/>
</dbReference>
<evidence type="ECO:0000313" key="2">
    <source>
        <dbReference type="EMBL" id="EGD55032.1"/>
    </source>
</evidence>
<organism evidence="2 3">
    <name type="scientific">Gordonia neofelifaecis NRRL B-59395</name>
    <dbReference type="NCBI Taxonomy" id="644548"/>
    <lineage>
        <taxon>Bacteria</taxon>
        <taxon>Bacillati</taxon>
        <taxon>Actinomycetota</taxon>
        <taxon>Actinomycetes</taxon>
        <taxon>Mycobacteriales</taxon>
        <taxon>Gordoniaceae</taxon>
        <taxon>Gordonia</taxon>
    </lineage>
</organism>
<keyword evidence="3" id="KW-1185">Reference proteome</keyword>
<dbReference type="EMBL" id="AEUD01000008">
    <property type="protein sequence ID" value="EGD55032.1"/>
    <property type="molecule type" value="Genomic_DNA"/>
</dbReference>
<dbReference type="Proteomes" id="UP000035065">
    <property type="component" value="Unassembled WGS sequence"/>
</dbReference>
<protein>
    <recommendedName>
        <fullName evidence="4">Secretory lipase</fullName>
    </recommendedName>
</protein>
<dbReference type="GO" id="GO:0016042">
    <property type="term" value="P:lipid catabolic process"/>
    <property type="evidence" value="ECO:0007669"/>
    <property type="project" value="InterPro"/>
</dbReference>
<dbReference type="STRING" id="644548.SCNU_10901"/>
<dbReference type="OrthoDB" id="9798122at2"/>
<feature type="signal peptide" evidence="1">
    <location>
        <begin position="1"/>
        <end position="20"/>
    </location>
</feature>
<dbReference type="InterPro" id="IPR005152">
    <property type="entry name" value="Lipase_secreted"/>
</dbReference>
<accession>F1YJV0</accession>
<evidence type="ECO:0000256" key="1">
    <source>
        <dbReference type="SAM" id="SignalP"/>
    </source>
</evidence>
<evidence type="ECO:0008006" key="4">
    <source>
        <dbReference type="Google" id="ProtNLM"/>
    </source>
</evidence>
<dbReference type="GO" id="GO:0004806">
    <property type="term" value="F:triacylglycerol lipase activity"/>
    <property type="evidence" value="ECO:0007669"/>
    <property type="project" value="InterPro"/>
</dbReference>
<dbReference type="Pfam" id="PF03583">
    <property type="entry name" value="LIP"/>
    <property type="match status" value="1"/>
</dbReference>
<gene>
    <name evidence="2" type="ORF">SCNU_10901</name>
</gene>
<proteinExistence type="predicted"/>
<dbReference type="PIRSF" id="PIRSF029171">
    <property type="entry name" value="Esterase_LipA"/>
    <property type="match status" value="1"/>
</dbReference>
<sequence length="390" mass="39949">MATTLRRALALIVAAGAVLATGPLAGAAPHTPAPTAGRLLSARPLTTAAALPSAARTTAITYVSTGATGAPIVVSGTVAVPRTPPPRGGWPTISWAHGTTGYADACAPSKDTAGGPSHDYLAGVDTVLDTWVKRGYAVVQTDYEGLGTPGGHPYINGTSEANTVADIVRAARALDPRIGRDWVAAGHSQGGQAALFTAEQGAARQPSLRLRGAVAIAPGGVDLSQTVDYVRSGQPGAEAAEAFLPLIVLGAQVARPSIDPAEIFSPAMDPMLATAKTGCLTQMRGMTPVPPAQVFRPNADVSQLTGYLESQDPRRTSPRVPVMIAQGTTDALVSKPGTDRLVSTLCGKNANVDYRVYDGADHRAAVPDSLGDAQSFVSRLLAGQPTPRTC</sequence>
<dbReference type="ESTHER" id="9acto-f1yjv0">
    <property type="family name" value="Fungal-Bact_LIP"/>
</dbReference>
<dbReference type="PANTHER" id="PTHR34853">
    <property type="match status" value="1"/>
</dbReference>